<dbReference type="EMBL" id="AP018449">
    <property type="protein sequence ID" value="BBB92998.1"/>
    <property type="molecule type" value="Genomic_DNA"/>
</dbReference>
<dbReference type="Pfam" id="PF07992">
    <property type="entry name" value="Pyr_redox_2"/>
    <property type="match status" value="1"/>
</dbReference>
<protein>
    <submittedName>
        <fullName evidence="3">Hydrogen cyanide synthase subunit HcnB</fullName>
        <ecNumber evidence="3">1.4.99.5</ecNumber>
    </submittedName>
</protein>
<keyword evidence="1 3" id="KW-0560">Oxidoreductase</keyword>
<gene>
    <name evidence="3" type="primary">hcnB_1</name>
    <name evidence="3" type="ORF">MAMMFC1_03707</name>
</gene>
<feature type="domain" description="FAD/NAD(P)-binding" evidence="2">
    <location>
        <begin position="5"/>
        <end position="309"/>
    </location>
</feature>
<dbReference type="GO" id="GO:0050622">
    <property type="term" value="F:glycine dehydrogenase (cyanide-forming) activity"/>
    <property type="evidence" value="ECO:0007669"/>
    <property type="project" value="UniProtKB-EC"/>
</dbReference>
<reference evidence="3 4" key="1">
    <citation type="journal article" date="2018" name="Int. J. Syst. Evol. Microbiol.">
        <title>Methylomusa anaerophila gen. nov., sp. nov., an anaerobic methanol-utilizing bacterium isolated from a microbial fuel cell.</title>
        <authorList>
            <person name="Amano N."/>
            <person name="Yamamuro A."/>
            <person name="Miyahara M."/>
            <person name="Kouzuma A."/>
            <person name="Abe T."/>
            <person name="Watanabe K."/>
        </authorList>
    </citation>
    <scope>NUCLEOTIDE SEQUENCE [LARGE SCALE GENOMIC DNA]</scope>
    <source>
        <strain evidence="3 4">MMFC1</strain>
    </source>
</reference>
<dbReference type="InterPro" id="IPR036188">
    <property type="entry name" value="FAD/NAD-bd_sf"/>
</dbReference>
<dbReference type="Gene3D" id="3.50.50.60">
    <property type="entry name" value="FAD/NAD(P)-binding domain"/>
    <property type="match status" value="2"/>
</dbReference>
<proteinExistence type="predicted"/>
<sequence length="370" mass="38895">MTEIDIAVIGSGPAGLMAAINAAKAGAQVLIIERANYQGGQLIKQTHKFFGSKNEYAGERGIDIANLLARETGNTPNITSWLSATALGYYPDSGILTINHNEKFETIKAGKIVVATGAAEKTLLFPNNDLPGISGAGAVQTLMNVHGVLPGKRMLMVGAGNIGLIVAYQLLQAGVEVAGIVEAAPTVGGYWVHAAKIRRAGVPIFTSHTVKSAHGKNALEKVTIWRLDSKWQPVAGSEKDIEIDGLCLAVGLSPLTELLWQAGCKLSHVPALGGYVPWRDYNMLTSHPDIYVAGDVAAVEEASVAMVEGKIAGIAAALALGFNDLSSGQELQAAHLQLTALRSGQVSAKIRSGLAKVTVSSERSFWEKVI</sequence>
<dbReference type="InterPro" id="IPR023753">
    <property type="entry name" value="FAD/NAD-binding_dom"/>
</dbReference>
<accession>A0A348APK0</accession>
<dbReference type="PRINTS" id="PR00469">
    <property type="entry name" value="PNDRDTASEII"/>
</dbReference>
<evidence type="ECO:0000259" key="2">
    <source>
        <dbReference type="Pfam" id="PF07992"/>
    </source>
</evidence>
<name>A0A348APK0_9FIRM</name>
<dbReference type="PANTHER" id="PTHR42949:SF3">
    <property type="entry name" value="ANAEROBIC GLYCEROL-3-PHOSPHATE DEHYDROGENASE SUBUNIT B"/>
    <property type="match status" value="1"/>
</dbReference>
<dbReference type="OrthoDB" id="9776839at2"/>
<dbReference type="PRINTS" id="PR00368">
    <property type="entry name" value="FADPNR"/>
</dbReference>
<dbReference type="KEGG" id="mana:MAMMFC1_03707"/>
<dbReference type="RefSeq" id="WP_126309882.1">
    <property type="nucleotide sequence ID" value="NZ_AP018449.1"/>
</dbReference>
<dbReference type="EC" id="1.4.99.5" evidence="3"/>
<evidence type="ECO:0000256" key="1">
    <source>
        <dbReference type="ARBA" id="ARBA00023002"/>
    </source>
</evidence>
<dbReference type="SUPFAM" id="SSF51905">
    <property type="entry name" value="FAD/NAD(P)-binding domain"/>
    <property type="match status" value="1"/>
</dbReference>
<dbReference type="PANTHER" id="PTHR42949">
    <property type="entry name" value="ANAEROBIC GLYCEROL-3-PHOSPHATE DEHYDROGENASE SUBUNIT B"/>
    <property type="match status" value="1"/>
</dbReference>
<dbReference type="AlphaFoldDB" id="A0A348APK0"/>
<evidence type="ECO:0000313" key="3">
    <source>
        <dbReference type="EMBL" id="BBB92998.1"/>
    </source>
</evidence>
<keyword evidence="4" id="KW-1185">Reference proteome</keyword>
<dbReference type="Proteomes" id="UP000276437">
    <property type="component" value="Chromosome"/>
</dbReference>
<organism evidence="3 4">
    <name type="scientific">Methylomusa anaerophila</name>
    <dbReference type="NCBI Taxonomy" id="1930071"/>
    <lineage>
        <taxon>Bacteria</taxon>
        <taxon>Bacillati</taxon>
        <taxon>Bacillota</taxon>
        <taxon>Negativicutes</taxon>
        <taxon>Selenomonadales</taxon>
        <taxon>Sporomusaceae</taxon>
        <taxon>Methylomusa</taxon>
    </lineage>
</organism>
<dbReference type="InterPro" id="IPR051691">
    <property type="entry name" value="Metab_Enz_Cyan_OpOx_G3PDH"/>
</dbReference>
<evidence type="ECO:0000313" key="4">
    <source>
        <dbReference type="Proteomes" id="UP000276437"/>
    </source>
</evidence>